<dbReference type="Pfam" id="PF09527">
    <property type="entry name" value="ATPase_gene1"/>
    <property type="match status" value="1"/>
</dbReference>
<dbReference type="RefSeq" id="WP_169626942.1">
    <property type="nucleotide sequence ID" value="NZ_JABBNT010000006.1"/>
</dbReference>
<feature type="transmembrane region" description="Helical" evidence="2">
    <location>
        <begin position="44"/>
        <end position="65"/>
    </location>
</feature>
<proteinExistence type="predicted"/>
<evidence type="ECO:0000256" key="1">
    <source>
        <dbReference type="SAM" id="MobiDB-lite"/>
    </source>
</evidence>
<dbReference type="AlphaFoldDB" id="A0A7Y0E3G3"/>
<evidence type="ECO:0000256" key="2">
    <source>
        <dbReference type="SAM" id="Phobius"/>
    </source>
</evidence>
<sequence length="101" mass="11187">MTQQPKKDHATNGGRTELQDAVKRRAVRSEQWERDGERSIWQNISMIGALGWLIVVPTLIGVAAGRWLDDAFGTGITFTGALIFLGAAFGGYLAWHRMQSK</sequence>
<reference evidence="3 4" key="1">
    <citation type="submission" date="2020-04" db="EMBL/GenBank/DDBJ databases">
        <title>Rhodospirillaceae bacterium KN72 isolated from deep sea.</title>
        <authorList>
            <person name="Zhang D.-C."/>
        </authorList>
    </citation>
    <scope>NUCLEOTIDE SEQUENCE [LARGE SCALE GENOMIC DNA]</scope>
    <source>
        <strain evidence="3 4">KN72</strain>
    </source>
</reference>
<feature type="transmembrane region" description="Helical" evidence="2">
    <location>
        <begin position="71"/>
        <end position="95"/>
    </location>
</feature>
<keyword evidence="4" id="KW-1185">Reference proteome</keyword>
<organism evidence="3 4">
    <name type="scientific">Pacificispira spongiicola</name>
    <dbReference type="NCBI Taxonomy" id="2729598"/>
    <lineage>
        <taxon>Bacteria</taxon>
        <taxon>Pseudomonadati</taxon>
        <taxon>Pseudomonadota</taxon>
        <taxon>Alphaproteobacteria</taxon>
        <taxon>Rhodospirillales</taxon>
        <taxon>Rhodospirillaceae</taxon>
        <taxon>Pacificispira</taxon>
    </lineage>
</organism>
<keyword evidence="2" id="KW-0472">Membrane</keyword>
<name>A0A7Y0E3G3_9PROT</name>
<dbReference type="EMBL" id="JABBNT010000006">
    <property type="protein sequence ID" value="NMM46545.1"/>
    <property type="molecule type" value="Genomic_DNA"/>
</dbReference>
<feature type="compositionally biased region" description="Basic and acidic residues" evidence="1">
    <location>
        <begin position="1"/>
        <end position="10"/>
    </location>
</feature>
<gene>
    <name evidence="3" type="ORF">HH303_18790</name>
</gene>
<keyword evidence="2" id="KW-1133">Transmembrane helix</keyword>
<feature type="region of interest" description="Disordered" evidence="1">
    <location>
        <begin position="1"/>
        <end position="20"/>
    </location>
</feature>
<evidence type="ECO:0000313" key="3">
    <source>
        <dbReference type="EMBL" id="NMM46545.1"/>
    </source>
</evidence>
<evidence type="ECO:0000313" key="4">
    <source>
        <dbReference type="Proteomes" id="UP000539372"/>
    </source>
</evidence>
<accession>A0A7Y0E3G3</accession>
<dbReference type="Proteomes" id="UP000539372">
    <property type="component" value="Unassembled WGS sequence"/>
</dbReference>
<comment type="caution">
    <text evidence="3">The sequence shown here is derived from an EMBL/GenBank/DDBJ whole genome shotgun (WGS) entry which is preliminary data.</text>
</comment>
<dbReference type="NCBIfam" id="TIGR02230">
    <property type="entry name" value="ATPase_gene1"/>
    <property type="match status" value="1"/>
</dbReference>
<dbReference type="InterPro" id="IPR011744">
    <property type="entry name" value="ATPase_gene1"/>
</dbReference>
<keyword evidence="2" id="KW-0812">Transmembrane</keyword>
<protein>
    <submittedName>
        <fullName evidence="3">ATPase F0F1</fullName>
    </submittedName>
</protein>
<dbReference type="InterPro" id="IPR032820">
    <property type="entry name" value="ATPase_put"/>
</dbReference>